<organism evidence="3 5">
    <name type="scientific">Jannaschia seohaensis</name>
    <dbReference type="NCBI Taxonomy" id="475081"/>
    <lineage>
        <taxon>Bacteria</taxon>
        <taxon>Pseudomonadati</taxon>
        <taxon>Pseudomonadota</taxon>
        <taxon>Alphaproteobacteria</taxon>
        <taxon>Rhodobacterales</taxon>
        <taxon>Roseobacteraceae</taxon>
        <taxon>Jannaschia</taxon>
    </lineage>
</organism>
<evidence type="ECO:0000313" key="2">
    <source>
        <dbReference type="EMBL" id="PWJ20417.1"/>
    </source>
</evidence>
<evidence type="ECO:0000259" key="1">
    <source>
        <dbReference type="Pfam" id="PF01592"/>
    </source>
</evidence>
<proteinExistence type="predicted"/>
<dbReference type="SUPFAM" id="SSF82649">
    <property type="entry name" value="SufE/NifU"/>
    <property type="match status" value="1"/>
</dbReference>
<dbReference type="Gene3D" id="3.90.1010.10">
    <property type="match status" value="1"/>
</dbReference>
<evidence type="ECO:0000313" key="3">
    <source>
        <dbReference type="EMBL" id="SSA44495.1"/>
    </source>
</evidence>
<dbReference type="GO" id="GO:0016226">
    <property type="term" value="P:iron-sulfur cluster assembly"/>
    <property type="evidence" value="ECO:0007669"/>
    <property type="project" value="InterPro"/>
</dbReference>
<reference evidence="2 4" key="2">
    <citation type="submission" date="2018-03" db="EMBL/GenBank/DDBJ databases">
        <title>Genomic Encyclopedia of Archaeal and Bacterial Type Strains, Phase II (KMG-II): from individual species to whole genera.</title>
        <authorList>
            <person name="Goeker M."/>
        </authorList>
    </citation>
    <scope>NUCLEOTIDE SEQUENCE [LARGE SCALE GENOMIC DNA]</scope>
    <source>
        <strain evidence="2 4">DSM 25227</strain>
    </source>
</reference>
<protein>
    <submittedName>
        <fullName evidence="3">NifU homolog involved in Fe-S cluster formation</fullName>
    </submittedName>
    <submittedName>
        <fullName evidence="2">NifU-like protein involved in Fe-S cluster formation</fullName>
    </submittedName>
</protein>
<reference evidence="3 5" key="1">
    <citation type="submission" date="2016-10" db="EMBL/GenBank/DDBJ databases">
        <authorList>
            <person name="Cai Z."/>
        </authorList>
    </citation>
    <scope>NUCLEOTIDE SEQUENCE [LARGE SCALE GENOMIC DNA]</scope>
    <source>
        <strain evidence="3 5">DSM 25227</strain>
    </source>
</reference>
<dbReference type="EMBL" id="QGDJ01000003">
    <property type="protein sequence ID" value="PWJ20417.1"/>
    <property type="molecule type" value="Genomic_DNA"/>
</dbReference>
<dbReference type="GO" id="GO:0005506">
    <property type="term" value="F:iron ion binding"/>
    <property type="evidence" value="ECO:0007669"/>
    <property type="project" value="InterPro"/>
</dbReference>
<dbReference type="GO" id="GO:0051536">
    <property type="term" value="F:iron-sulfur cluster binding"/>
    <property type="evidence" value="ECO:0007669"/>
    <property type="project" value="InterPro"/>
</dbReference>
<name>A0A2Y9AK21_9RHOB</name>
<sequence length="151" mass="16038">MADADLIKLYSGRILELAADMPATEPLEAPQATVRKRSPLCGSTVTVSLNMAEGRITDYAQDVKACALGQASASVSGRVMIGRSLDEVRTARDQLRAMLRDGGPVPDAPFDGLEVLTPARDYRNRHASILLALDATVAAMEQLSEASLTAP</sequence>
<dbReference type="Proteomes" id="UP000251571">
    <property type="component" value="Unassembled WGS sequence"/>
</dbReference>
<accession>A0A2Y9AK21</accession>
<evidence type="ECO:0000313" key="4">
    <source>
        <dbReference type="Proteomes" id="UP000245839"/>
    </source>
</evidence>
<dbReference type="AlphaFoldDB" id="A0A2Y9AK21"/>
<dbReference type="CDD" id="cd06664">
    <property type="entry name" value="IscU_like"/>
    <property type="match status" value="1"/>
</dbReference>
<dbReference type="Proteomes" id="UP000245839">
    <property type="component" value="Unassembled WGS sequence"/>
</dbReference>
<evidence type="ECO:0000313" key="5">
    <source>
        <dbReference type="Proteomes" id="UP000251571"/>
    </source>
</evidence>
<dbReference type="Pfam" id="PF01592">
    <property type="entry name" value="NifU_N"/>
    <property type="match status" value="1"/>
</dbReference>
<dbReference type="InterPro" id="IPR002871">
    <property type="entry name" value="NIF_FeS_clus_asmbl_NifU_N"/>
</dbReference>
<gene>
    <name evidence="2" type="ORF">BCF38_103234</name>
    <name evidence="3" type="ORF">SAMN05421539_103234</name>
</gene>
<dbReference type="EMBL" id="UETC01000003">
    <property type="protein sequence ID" value="SSA44495.1"/>
    <property type="molecule type" value="Genomic_DNA"/>
</dbReference>
<keyword evidence="4" id="KW-1185">Reference proteome</keyword>
<dbReference type="RefSeq" id="WP_109564006.1">
    <property type="nucleotide sequence ID" value="NZ_QGDJ01000003.1"/>
</dbReference>
<dbReference type="OrthoDB" id="7857113at2"/>
<feature type="domain" description="NIF system FeS cluster assembly NifU N-terminal" evidence="1">
    <location>
        <begin position="14"/>
        <end position="101"/>
    </location>
</feature>